<evidence type="ECO:0000313" key="2">
    <source>
        <dbReference type="Proteomes" id="UP000605897"/>
    </source>
</evidence>
<dbReference type="RefSeq" id="WP_191246443.1">
    <property type="nucleotide sequence ID" value="NZ_BNAU01000005.1"/>
</dbReference>
<dbReference type="InterPro" id="IPR029056">
    <property type="entry name" value="Ribokinase-like"/>
</dbReference>
<dbReference type="EMBL" id="BNAU01000005">
    <property type="protein sequence ID" value="GHF05064.1"/>
    <property type="molecule type" value="Genomic_DNA"/>
</dbReference>
<evidence type="ECO:0008006" key="3">
    <source>
        <dbReference type="Google" id="ProtNLM"/>
    </source>
</evidence>
<dbReference type="Gene3D" id="3.40.1190.20">
    <property type="match status" value="1"/>
</dbReference>
<name>A0ABQ3J508_9PSEU</name>
<comment type="caution">
    <text evidence="1">The sequence shown here is derived from an EMBL/GenBank/DDBJ whole genome shotgun (WGS) entry which is preliminary data.</text>
</comment>
<accession>A0ABQ3J508</accession>
<reference evidence="2" key="1">
    <citation type="journal article" date="2019" name="Int. J. Syst. Evol. Microbiol.">
        <title>The Global Catalogue of Microorganisms (GCM) 10K type strain sequencing project: providing services to taxonomists for standard genome sequencing and annotation.</title>
        <authorList>
            <consortium name="The Broad Institute Genomics Platform"/>
            <consortium name="The Broad Institute Genome Sequencing Center for Infectious Disease"/>
            <person name="Wu L."/>
            <person name="Ma J."/>
        </authorList>
    </citation>
    <scope>NUCLEOTIDE SEQUENCE [LARGE SCALE GENOMIC DNA]</scope>
    <source>
        <strain evidence="2">CGMCC 4.7677</strain>
    </source>
</reference>
<gene>
    <name evidence="1" type="ORF">GCM10017786_43160</name>
</gene>
<sequence>MIVTVTPNPSLDHTVELNSLRRGEVLRAGPSHRLARCAVQPTVAGPADKRRPVVPRVVSA</sequence>
<keyword evidence="2" id="KW-1185">Reference proteome</keyword>
<dbReference type="Proteomes" id="UP000605897">
    <property type="component" value="Unassembled WGS sequence"/>
</dbReference>
<protein>
    <recommendedName>
        <fullName evidence="3">1-phosphofructokinase</fullName>
    </recommendedName>
</protein>
<evidence type="ECO:0000313" key="1">
    <source>
        <dbReference type="EMBL" id="GHF05064.1"/>
    </source>
</evidence>
<organism evidence="1 2">
    <name type="scientific">Amycolatopsis deserti</name>
    <dbReference type="NCBI Taxonomy" id="185696"/>
    <lineage>
        <taxon>Bacteria</taxon>
        <taxon>Bacillati</taxon>
        <taxon>Actinomycetota</taxon>
        <taxon>Actinomycetes</taxon>
        <taxon>Pseudonocardiales</taxon>
        <taxon>Pseudonocardiaceae</taxon>
        <taxon>Amycolatopsis</taxon>
    </lineage>
</organism>
<proteinExistence type="predicted"/>